<protein>
    <submittedName>
        <fullName evidence="5">Peptidylprolyl isomerase</fullName>
    </submittedName>
</protein>
<feature type="chain" id="PRO_5015682751" evidence="3">
    <location>
        <begin position="32"/>
        <end position="477"/>
    </location>
</feature>
<dbReference type="Gene3D" id="3.10.50.40">
    <property type="match status" value="2"/>
</dbReference>
<keyword evidence="1 3" id="KW-0732">Signal</keyword>
<organism evidence="5 6">
    <name type="scientific">Flavobacterium alvei</name>
    <dbReference type="NCBI Taxonomy" id="2080416"/>
    <lineage>
        <taxon>Bacteria</taxon>
        <taxon>Pseudomonadati</taxon>
        <taxon>Bacteroidota</taxon>
        <taxon>Flavobacteriia</taxon>
        <taxon>Flavobacteriales</taxon>
        <taxon>Flavobacteriaceae</taxon>
        <taxon>Flavobacterium</taxon>
    </lineage>
</organism>
<dbReference type="EMBL" id="PQVG01000001">
    <property type="protein sequence ID" value="POY41237.1"/>
    <property type="molecule type" value="Genomic_DNA"/>
</dbReference>
<proteinExistence type="predicted"/>
<evidence type="ECO:0000313" key="6">
    <source>
        <dbReference type="Proteomes" id="UP000237310"/>
    </source>
</evidence>
<dbReference type="AlphaFoldDB" id="A0A2S5AGE9"/>
<sequence length="477" mass="54682">MRSKSIQMKSIINTIAFVFFLFLFFSGTAMAQEIIKENAVDTIKKAPSAKKQKIDGIIAKVGDYIILDSDIDKSYLEISSQGGSIKDITRCQILGKIMEDKLYAHQAVIDSVKVTDSEVKSMMDERLSYMVEQIGSMDKVVKYYKKNTEEDFRSYFFDVLKEQKLTSEMQKKIIDEVDITPEEVRDFFKKIPTADLPVFGAEMEVAQIVVTPKVSEAEKQKVIDKLNEFKKEVQAGESSFATKAVLYSQDPGSRATGGFYKMTKKTPFVKEFKEVAFSLQEGEISEPFETDFGYHIIYVEKIKGQEVELRHILLIPSVTPEDLKEAKEKITLIKKRIEDKEITFDKAAKTMSDEKETRANGGALINPKTQDTRFELTKMDPTLYSRVSNLKEGEITSPIMDDDQSGKKKYKIITVTNRINEHTADYAKDYIKIKDLALKEKQIKAIGKWFDDKIKDTYIRVNGEYRDCTFTNNWLKK</sequence>
<feature type="domain" description="PpiC" evidence="4">
    <location>
        <begin position="200"/>
        <end position="301"/>
    </location>
</feature>
<dbReference type="InterPro" id="IPR050280">
    <property type="entry name" value="OMP_Chaperone_SurA"/>
</dbReference>
<dbReference type="PANTHER" id="PTHR47637:SF1">
    <property type="entry name" value="CHAPERONE SURA"/>
    <property type="match status" value="1"/>
</dbReference>
<dbReference type="Proteomes" id="UP000237310">
    <property type="component" value="Unassembled WGS sequence"/>
</dbReference>
<name>A0A2S5AGE9_9FLAO</name>
<evidence type="ECO:0000313" key="5">
    <source>
        <dbReference type="EMBL" id="POY41237.1"/>
    </source>
</evidence>
<dbReference type="SUPFAM" id="SSF109998">
    <property type="entry name" value="Triger factor/SurA peptide-binding domain-like"/>
    <property type="match status" value="1"/>
</dbReference>
<evidence type="ECO:0000259" key="4">
    <source>
        <dbReference type="PROSITE" id="PS50198"/>
    </source>
</evidence>
<dbReference type="InterPro" id="IPR000297">
    <property type="entry name" value="PPIase_PpiC"/>
</dbReference>
<feature type="domain" description="PpiC" evidence="4">
    <location>
        <begin position="304"/>
        <end position="399"/>
    </location>
</feature>
<dbReference type="InterPro" id="IPR046357">
    <property type="entry name" value="PPIase_dom_sf"/>
</dbReference>
<dbReference type="OrthoDB" id="14196at2"/>
<evidence type="ECO:0000256" key="2">
    <source>
        <dbReference type="PROSITE-ProRule" id="PRU00278"/>
    </source>
</evidence>
<gene>
    <name evidence="5" type="ORF">C3L50_01570</name>
</gene>
<dbReference type="SUPFAM" id="SSF54534">
    <property type="entry name" value="FKBP-like"/>
    <property type="match status" value="2"/>
</dbReference>
<keyword evidence="2" id="KW-0697">Rotamase</keyword>
<dbReference type="Gene3D" id="1.10.4030.10">
    <property type="entry name" value="Porin chaperone SurA, peptide-binding domain"/>
    <property type="match status" value="1"/>
</dbReference>
<keyword evidence="2 5" id="KW-0413">Isomerase</keyword>
<dbReference type="GO" id="GO:0003755">
    <property type="term" value="F:peptidyl-prolyl cis-trans isomerase activity"/>
    <property type="evidence" value="ECO:0007669"/>
    <property type="project" value="UniProtKB-KW"/>
</dbReference>
<dbReference type="PROSITE" id="PS50198">
    <property type="entry name" value="PPIC_PPIASE_2"/>
    <property type="match status" value="2"/>
</dbReference>
<accession>A0A2S5AGE9</accession>
<comment type="caution">
    <text evidence="5">The sequence shown here is derived from an EMBL/GenBank/DDBJ whole genome shotgun (WGS) entry which is preliminary data.</text>
</comment>
<feature type="signal peptide" evidence="3">
    <location>
        <begin position="1"/>
        <end position="31"/>
    </location>
</feature>
<keyword evidence="6" id="KW-1185">Reference proteome</keyword>
<reference evidence="5 6" key="1">
    <citation type="submission" date="2018-01" db="EMBL/GenBank/DDBJ databases">
        <authorList>
            <person name="Gaut B.S."/>
            <person name="Morton B.R."/>
            <person name="Clegg M.T."/>
            <person name="Duvall M.R."/>
        </authorList>
    </citation>
    <scope>NUCLEOTIDE SEQUENCE [LARGE SCALE GENOMIC DNA]</scope>
    <source>
        <strain evidence="5 6">HR-AY</strain>
    </source>
</reference>
<evidence type="ECO:0000256" key="1">
    <source>
        <dbReference type="ARBA" id="ARBA00022729"/>
    </source>
</evidence>
<dbReference type="RefSeq" id="WP_103804315.1">
    <property type="nucleotide sequence ID" value="NZ_PQVG01000001.1"/>
</dbReference>
<dbReference type="InterPro" id="IPR027304">
    <property type="entry name" value="Trigger_fact/SurA_dom_sf"/>
</dbReference>
<evidence type="ECO:0000256" key="3">
    <source>
        <dbReference type="SAM" id="SignalP"/>
    </source>
</evidence>
<dbReference type="PANTHER" id="PTHR47637">
    <property type="entry name" value="CHAPERONE SURA"/>
    <property type="match status" value="1"/>
</dbReference>
<dbReference type="Pfam" id="PF00639">
    <property type="entry name" value="Rotamase"/>
    <property type="match status" value="2"/>
</dbReference>